<comment type="function">
    <text evidence="1">Seems to be required for the assembly of the photosystem I complex.</text>
</comment>
<keyword evidence="7" id="KW-1133">Transmembrane helix</keyword>
<comment type="subcellular location">
    <subcellularLocation>
        <location evidence="2">Membrane</location>
        <topology evidence="2">Multi-pass membrane protein</topology>
    </subcellularLocation>
</comment>
<keyword evidence="8" id="KW-0472">Membrane</keyword>
<dbReference type="InterPro" id="IPR003359">
    <property type="entry name" value="PSI_Ycf4_assembly"/>
</dbReference>
<name>A0A2U1QCF9_ARTAN</name>
<protein>
    <recommendedName>
        <fullName evidence="4">Photosystem I assembly protein Ycf4</fullName>
    </recommendedName>
</protein>
<evidence type="ECO:0000256" key="8">
    <source>
        <dbReference type="ARBA" id="ARBA00023136"/>
    </source>
</evidence>
<dbReference type="OrthoDB" id="1927442at2759"/>
<keyword evidence="6" id="KW-0812">Transmembrane</keyword>
<dbReference type="Proteomes" id="UP000245207">
    <property type="component" value="Unassembled WGS sequence"/>
</dbReference>
<keyword evidence="5" id="KW-0602">Photosynthesis</keyword>
<evidence type="ECO:0000256" key="2">
    <source>
        <dbReference type="ARBA" id="ARBA00004141"/>
    </source>
</evidence>
<keyword evidence="10" id="KW-1185">Reference proteome</keyword>
<evidence type="ECO:0000313" key="9">
    <source>
        <dbReference type="EMBL" id="PWA95699.1"/>
    </source>
</evidence>
<dbReference type="STRING" id="35608.A0A2U1QCF9"/>
<proteinExistence type="inferred from homology"/>
<evidence type="ECO:0000256" key="1">
    <source>
        <dbReference type="ARBA" id="ARBA00002862"/>
    </source>
</evidence>
<organism evidence="9 10">
    <name type="scientific">Artemisia annua</name>
    <name type="common">Sweet wormwood</name>
    <dbReference type="NCBI Taxonomy" id="35608"/>
    <lineage>
        <taxon>Eukaryota</taxon>
        <taxon>Viridiplantae</taxon>
        <taxon>Streptophyta</taxon>
        <taxon>Embryophyta</taxon>
        <taxon>Tracheophyta</taxon>
        <taxon>Spermatophyta</taxon>
        <taxon>Magnoliopsida</taxon>
        <taxon>eudicotyledons</taxon>
        <taxon>Gunneridae</taxon>
        <taxon>Pentapetalae</taxon>
        <taxon>asterids</taxon>
        <taxon>campanulids</taxon>
        <taxon>Asterales</taxon>
        <taxon>Asteraceae</taxon>
        <taxon>Asteroideae</taxon>
        <taxon>Anthemideae</taxon>
        <taxon>Artemisiinae</taxon>
        <taxon>Artemisia</taxon>
    </lineage>
</organism>
<evidence type="ECO:0000313" key="10">
    <source>
        <dbReference type="Proteomes" id="UP000245207"/>
    </source>
</evidence>
<evidence type="ECO:0000256" key="5">
    <source>
        <dbReference type="ARBA" id="ARBA00022531"/>
    </source>
</evidence>
<dbReference type="GO" id="GO:0015979">
    <property type="term" value="P:photosynthesis"/>
    <property type="evidence" value="ECO:0007669"/>
    <property type="project" value="UniProtKB-KW"/>
</dbReference>
<dbReference type="EMBL" id="PKPP01000223">
    <property type="protein sequence ID" value="PWA95699.1"/>
    <property type="molecule type" value="Genomic_DNA"/>
</dbReference>
<comment type="caution">
    <text evidence="9">The sequence shown here is derived from an EMBL/GenBank/DDBJ whole genome shotgun (WGS) entry which is preliminary data.</text>
</comment>
<gene>
    <name evidence="9" type="ORF">CTI12_AA047490</name>
</gene>
<dbReference type="AlphaFoldDB" id="A0A2U1QCF9"/>
<sequence>MIYLKTTRQLQDHKLFKNVPSYVVKDVLSYVFKDAFDYMAFTLSLHNLINDIKSVKIEVKEGIYACRVLYTDIKGQGDIPLTHTDENFTPWKMEEQLSNWPISCVYQLKLEKIISTSEELS</sequence>
<reference evidence="9 10" key="1">
    <citation type="journal article" date="2018" name="Mol. Plant">
        <title>The genome of Artemisia annua provides insight into the evolution of Asteraceae family and artemisinin biosynthesis.</title>
        <authorList>
            <person name="Shen Q."/>
            <person name="Zhang L."/>
            <person name="Liao Z."/>
            <person name="Wang S."/>
            <person name="Yan T."/>
            <person name="Shi P."/>
            <person name="Liu M."/>
            <person name="Fu X."/>
            <person name="Pan Q."/>
            <person name="Wang Y."/>
            <person name="Lv Z."/>
            <person name="Lu X."/>
            <person name="Zhang F."/>
            <person name="Jiang W."/>
            <person name="Ma Y."/>
            <person name="Chen M."/>
            <person name="Hao X."/>
            <person name="Li L."/>
            <person name="Tang Y."/>
            <person name="Lv G."/>
            <person name="Zhou Y."/>
            <person name="Sun X."/>
            <person name="Brodelius P.E."/>
            <person name="Rose J.K.C."/>
            <person name="Tang K."/>
        </authorList>
    </citation>
    <scope>NUCLEOTIDE SEQUENCE [LARGE SCALE GENOMIC DNA]</scope>
    <source>
        <strain evidence="10">cv. Huhao1</strain>
        <tissue evidence="9">Leaf</tissue>
    </source>
</reference>
<evidence type="ECO:0000256" key="6">
    <source>
        <dbReference type="ARBA" id="ARBA00022692"/>
    </source>
</evidence>
<evidence type="ECO:0000256" key="3">
    <source>
        <dbReference type="ARBA" id="ARBA00008198"/>
    </source>
</evidence>
<evidence type="ECO:0000256" key="4">
    <source>
        <dbReference type="ARBA" id="ARBA00015395"/>
    </source>
</evidence>
<comment type="similarity">
    <text evidence="3">Belongs to the Ycf4 family.</text>
</comment>
<evidence type="ECO:0000256" key="7">
    <source>
        <dbReference type="ARBA" id="ARBA00022989"/>
    </source>
</evidence>
<accession>A0A2U1QCF9</accession>
<dbReference type="GO" id="GO:0009522">
    <property type="term" value="C:photosystem I"/>
    <property type="evidence" value="ECO:0007669"/>
    <property type="project" value="InterPro"/>
</dbReference>
<dbReference type="Pfam" id="PF02392">
    <property type="entry name" value="Ycf4"/>
    <property type="match status" value="1"/>
</dbReference>